<feature type="domain" description="RNA polymerase sigma-70 region 2" evidence="6">
    <location>
        <begin position="44"/>
        <end position="92"/>
    </location>
</feature>
<dbReference type="InterPro" id="IPR039425">
    <property type="entry name" value="RNA_pol_sigma-70-like"/>
</dbReference>
<dbReference type="InterPro" id="IPR013249">
    <property type="entry name" value="RNA_pol_sigma70_r4_t2"/>
</dbReference>
<dbReference type="Gene3D" id="1.10.10.10">
    <property type="entry name" value="Winged helix-like DNA-binding domain superfamily/Winged helix DNA-binding domain"/>
    <property type="match status" value="1"/>
</dbReference>
<name>A0ABS1EJR8_9CLOT</name>
<organism evidence="8 9">
    <name type="scientific">Clostridium yunnanense</name>
    <dbReference type="NCBI Taxonomy" id="2800325"/>
    <lineage>
        <taxon>Bacteria</taxon>
        <taxon>Bacillati</taxon>
        <taxon>Bacillota</taxon>
        <taxon>Clostridia</taxon>
        <taxon>Eubacteriales</taxon>
        <taxon>Clostridiaceae</taxon>
        <taxon>Clostridium</taxon>
    </lineage>
</organism>
<dbReference type="InterPro" id="IPR013324">
    <property type="entry name" value="RNA_pol_sigma_r3/r4-like"/>
</dbReference>
<accession>A0ABS1EJR8</accession>
<evidence type="ECO:0000256" key="1">
    <source>
        <dbReference type="ARBA" id="ARBA00010641"/>
    </source>
</evidence>
<evidence type="ECO:0000256" key="2">
    <source>
        <dbReference type="ARBA" id="ARBA00023015"/>
    </source>
</evidence>
<dbReference type="Gene3D" id="1.10.1740.10">
    <property type="match status" value="1"/>
</dbReference>
<comment type="similarity">
    <text evidence="1">Belongs to the sigma-70 factor family. ECF subfamily.</text>
</comment>
<dbReference type="SUPFAM" id="SSF88659">
    <property type="entry name" value="Sigma3 and sigma4 domains of RNA polymerase sigma factors"/>
    <property type="match status" value="1"/>
</dbReference>
<evidence type="ECO:0000259" key="7">
    <source>
        <dbReference type="Pfam" id="PF08281"/>
    </source>
</evidence>
<dbReference type="RefSeq" id="WP_200266153.1">
    <property type="nucleotide sequence ID" value="NZ_JAENHN010000008.1"/>
</dbReference>
<dbReference type="PANTHER" id="PTHR43133">
    <property type="entry name" value="RNA POLYMERASE ECF-TYPE SIGMA FACTO"/>
    <property type="match status" value="1"/>
</dbReference>
<keyword evidence="4" id="KW-0238">DNA-binding</keyword>
<dbReference type="InterPro" id="IPR007627">
    <property type="entry name" value="RNA_pol_sigma70_r2"/>
</dbReference>
<evidence type="ECO:0000256" key="5">
    <source>
        <dbReference type="ARBA" id="ARBA00023163"/>
    </source>
</evidence>
<evidence type="ECO:0000256" key="4">
    <source>
        <dbReference type="ARBA" id="ARBA00023125"/>
    </source>
</evidence>
<proteinExistence type="inferred from homology"/>
<dbReference type="InterPro" id="IPR036388">
    <property type="entry name" value="WH-like_DNA-bd_sf"/>
</dbReference>
<dbReference type="SUPFAM" id="SSF88946">
    <property type="entry name" value="Sigma2 domain of RNA polymerase sigma factors"/>
    <property type="match status" value="1"/>
</dbReference>
<dbReference type="PANTHER" id="PTHR43133:SF8">
    <property type="entry name" value="RNA POLYMERASE SIGMA FACTOR HI_1459-RELATED"/>
    <property type="match status" value="1"/>
</dbReference>
<evidence type="ECO:0000313" key="9">
    <source>
        <dbReference type="Proteomes" id="UP000596739"/>
    </source>
</evidence>
<keyword evidence="5" id="KW-0804">Transcription</keyword>
<evidence type="ECO:0000256" key="3">
    <source>
        <dbReference type="ARBA" id="ARBA00023082"/>
    </source>
</evidence>
<keyword evidence="3" id="KW-0731">Sigma factor</keyword>
<dbReference type="Proteomes" id="UP000596739">
    <property type="component" value="Unassembled WGS sequence"/>
</dbReference>
<dbReference type="Pfam" id="PF04542">
    <property type="entry name" value="Sigma70_r2"/>
    <property type="match status" value="1"/>
</dbReference>
<dbReference type="InterPro" id="IPR013325">
    <property type="entry name" value="RNA_pol_sigma_r2"/>
</dbReference>
<dbReference type="Pfam" id="PF08281">
    <property type="entry name" value="Sigma70_r4_2"/>
    <property type="match status" value="1"/>
</dbReference>
<keyword evidence="9" id="KW-1185">Reference proteome</keyword>
<feature type="domain" description="RNA polymerase sigma factor 70 region 4 type 2" evidence="7">
    <location>
        <begin position="122"/>
        <end position="173"/>
    </location>
</feature>
<sequence>MSNEDIIKGIFERKELALNQLITCFGKIIYNSVASILNYSNEINYIDECVDDILMIVWNNIECFDIEKGNFKGWITAISRHKALDYKRKLSRDRNNIMLEDVQINSNEDLENDFIEKESKSEIENMFNSLAHRDREIFKRRYVKEESVDIIAKELNMTTVTIYNRLSRGRKKLRNIFFRESLEDY</sequence>
<evidence type="ECO:0000313" key="8">
    <source>
        <dbReference type="EMBL" id="MBK1809606.1"/>
    </source>
</evidence>
<comment type="caution">
    <text evidence="8">The sequence shown here is derived from an EMBL/GenBank/DDBJ whole genome shotgun (WGS) entry which is preliminary data.</text>
</comment>
<gene>
    <name evidence="8" type="ORF">JHL18_02995</name>
</gene>
<dbReference type="NCBIfam" id="TIGR02937">
    <property type="entry name" value="sigma70-ECF"/>
    <property type="match status" value="1"/>
</dbReference>
<dbReference type="EMBL" id="JAENHN010000008">
    <property type="protein sequence ID" value="MBK1809606.1"/>
    <property type="molecule type" value="Genomic_DNA"/>
</dbReference>
<keyword evidence="2" id="KW-0805">Transcription regulation</keyword>
<dbReference type="InterPro" id="IPR014284">
    <property type="entry name" value="RNA_pol_sigma-70_dom"/>
</dbReference>
<protein>
    <submittedName>
        <fullName evidence="8">Sigma-70 family RNA polymerase sigma factor</fullName>
    </submittedName>
</protein>
<reference evidence="9" key="1">
    <citation type="submission" date="2021-01" db="EMBL/GenBank/DDBJ databases">
        <title>Genome public.</title>
        <authorList>
            <person name="Liu C."/>
            <person name="Sun Q."/>
        </authorList>
    </citation>
    <scope>NUCLEOTIDE SEQUENCE [LARGE SCALE GENOMIC DNA]</scope>
    <source>
        <strain evidence="9">YIM B02505</strain>
    </source>
</reference>
<evidence type="ECO:0000259" key="6">
    <source>
        <dbReference type="Pfam" id="PF04542"/>
    </source>
</evidence>